<protein>
    <submittedName>
        <fullName evidence="2">Uncharacterized protein</fullName>
    </submittedName>
</protein>
<sequence>MRTIIKRTMVIGSLSILYHLLLIVPMSLVMLRMHGFRVHMDHSRNMMIYMVHLK</sequence>
<keyword evidence="1" id="KW-0472">Membrane</keyword>
<keyword evidence="1" id="KW-1133">Transmembrane helix</keyword>
<proteinExistence type="predicted"/>
<evidence type="ECO:0000256" key="1">
    <source>
        <dbReference type="SAM" id="Phobius"/>
    </source>
</evidence>
<reference evidence="2" key="2">
    <citation type="journal article" date="2015" name="Data Brief">
        <title>Shoot transcriptome of the giant reed, Arundo donax.</title>
        <authorList>
            <person name="Barrero R.A."/>
            <person name="Guerrero F.D."/>
            <person name="Moolhuijzen P."/>
            <person name="Goolsby J.A."/>
            <person name="Tidwell J."/>
            <person name="Bellgard S.E."/>
            <person name="Bellgard M.I."/>
        </authorList>
    </citation>
    <scope>NUCLEOTIDE SEQUENCE</scope>
    <source>
        <tissue evidence="2">Shoot tissue taken approximately 20 cm above the soil surface</tissue>
    </source>
</reference>
<accession>A0A0A9A8Q4</accession>
<dbReference type="AlphaFoldDB" id="A0A0A9A8Q4"/>
<feature type="transmembrane region" description="Helical" evidence="1">
    <location>
        <begin position="9"/>
        <end position="31"/>
    </location>
</feature>
<organism evidence="2">
    <name type="scientific">Arundo donax</name>
    <name type="common">Giant reed</name>
    <name type="synonym">Donax arundinaceus</name>
    <dbReference type="NCBI Taxonomy" id="35708"/>
    <lineage>
        <taxon>Eukaryota</taxon>
        <taxon>Viridiplantae</taxon>
        <taxon>Streptophyta</taxon>
        <taxon>Embryophyta</taxon>
        <taxon>Tracheophyta</taxon>
        <taxon>Spermatophyta</taxon>
        <taxon>Magnoliopsida</taxon>
        <taxon>Liliopsida</taxon>
        <taxon>Poales</taxon>
        <taxon>Poaceae</taxon>
        <taxon>PACMAD clade</taxon>
        <taxon>Arundinoideae</taxon>
        <taxon>Arundineae</taxon>
        <taxon>Arundo</taxon>
    </lineage>
</organism>
<keyword evidence="1" id="KW-0812">Transmembrane</keyword>
<evidence type="ECO:0000313" key="2">
    <source>
        <dbReference type="EMBL" id="JAD47461.1"/>
    </source>
</evidence>
<name>A0A0A9A8Q4_ARUDO</name>
<reference evidence="2" key="1">
    <citation type="submission" date="2014-09" db="EMBL/GenBank/DDBJ databases">
        <authorList>
            <person name="Magalhaes I.L.F."/>
            <person name="Oliveira U."/>
            <person name="Santos F.R."/>
            <person name="Vidigal T.H.D.A."/>
            <person name="Brescovit A.D."/>
            <person name="Santos A.J."/>
        </authorList>
    </citation>
    <scope>NUCLEOTIDE SEQUENCE</scope>
    <source>
        <tissue evidence="2">Shoot tissue taken approximately 20 cm above the soil surface</tissue>
    </source>
</reference>
<dbReference type="EMBL" id="GBRH01250434">
    <property type="protein sequence ID" value="JAD47461.1"/>
    <property type="molecule type" value="Transcribed_RNA"/>
</dbReference>